<dbReference type="Proteomes" id="UP000268059">
    <property type="component" value="Chromosome"/>
</dbReference>
<accession>A0A3G9J7D8</accession>
<dbReference type="RefSeq" id="WP_125119867.1">
    <property type="nucleotide sequence ID" value="NZ_AP019309.1"/>
</dbReference>
<dbReference type="KEGG" id="ebm:SG0102_20410"/>
<evidence type="ECO:0000313" key="2">
    <source>
        <dbReference type="EMBL" id="BBH27107.1"/>
    </source>
</evidence>
<feature type="transmembrane region" description="Helical" evidence="1">
    <location>
        <begin position="385"/>
        <end position="404"/>
    </location>
</feature>
<organism evidence="2 3">
    <name type="scientific">Intestinibaculum porci</name>
    <dbReference type="NCBI Taxonomy" id="2487118"/>
    <lineage>
        <taxon>Bacteria</taxon>
        <taxon>Bacillati</taxon>
        <taxon>Bacillota</taxon>
        <taxon>Erysipelotrichia</taxon>
        <taxon>Erysipelotrichales</taxon>
        <taxon>Erysipelotrichaceae</taxon>
        <taxon>Intestinibaculum</taxon>
    </lineage>
</organism>
<keyword evidence="1" id="KW-0472">Membrane</keyword>
<dbReference type="EMBL" id="AP019309">
    <property type="protein sequence ID" value="BBH27107.1"/>
    <property type="molecule type" value="Genomic_DNA"/>
</dbReference>
<keyword evidence="1" id="KW-1133">Transmembrane helix</keyword>
<sequence length="410" mass="47532">MNHHTIHQGLEGMMNIDAFERRYKQTLLLCEAVELLSPYQLPQATGEILFVDGRGLEDPETFLQFLQDLSSQKLIVVLMDEECLLQRYCVSIEQSLSTHQCFWLLWLCFMMMFAFVFGMHYRYDDLHYKQAMTIPQAIGVSSKKNVILHPRSKDTLYTSNAHYRLCGLSYDHKHYQMNTTLRIYDETKSVTQVIKGRLPKKAYEIVLPMNTALQLHIDHLPSFPLTVYYARGRKVRGTNVIVTGLVKRATHDVFYSTPNSSCTRISQAFHQKVKPDYGIIYTSGKMDQGYRFYQSHYPWYTFRRLDVAQRNKTLDMFCAVLGESAFFMLMLGMLCLRKQRVKKLLSVSVFAYGSSLLLMAMIISLFKMQVQASSINQAFTLSVDLKPYILILVLLTLTSCITHLRSVKRF</sequence>
<reference evidence="2 3" key="1">
    <citation type="submission" date="2018-11" db="EMBL/GenBank/DDBJ databases">
        <title>Novel Erysipelotrichaceae bacterium isolated from small intestine of a swine.</title>
        <authorList>
            <person name="Kim J.S."/>
            <person name="Choe H."/>
            <person name="Lee Y.R."/>
            <person name="Kim K.M."/>
            <person name="Park D.S."/>
        </authorList>
    </citation>
    <scope>NUCLEOTIDE SEQUENCE [LARGE SCALE GENOMIC DNA]</scope>
    <source>
        <strain evidence="2 3">SG0102</strain>
    </source>
</reference>
<feature type="transmembrane region" description="Helical" evidence="1">
    <location>
        <begin position="101"/>
        <end position="121"/>
    </location>
</feature>
<gene>
    <name evidence="2" type="ORF">SG0102_20410</name>
</gene>
<dbReference type="AlphaFoldDB" id="A0A3G9J7D8"/>
<keyword evidence="1" id="KW-0812">Transmembrane</keyword>
<keyword evidence="3" id="KW-1185">Reference proteome</keyword>
<name>A0A3G9J7D8_9FIRM</name>
<evidence type="ECO:0000313" key="3">
    <source>
        <dbReference type="Proteomes" id="UP000268059"/>
    </source>
</evidence>
<feature type="transmembrane region" description="Helical" evidence="1">
    <location>
        <begin position="314"/>
        <end position="332"/>
    </location>
</feature>
<proteinExistence type="predicted"/>
<dbReference type="InParanoid" id="A0A3G9J7D8"/>
<feature type="transmembrane region" description="Helical" evidence="1">
    <location>
        <begin position="344"/>
        <end position="365"/>
    </location>
</feature>
<protein>
    <submittedName>
        <fullName evidence="2">Uncharacterized protein</fullName>
    </submittedName>
</protein>
<evidence type="ECO:0000256" key="1">
    <source>
        <dbReference type="SAM" id="Phobius"/>
    </source>
</evidence>